<dbReference type="InterPro" id="IPR002491">
    <property type="entry name" value="ABC_transptr_periplasmic_BD"/>
</dbReference>
<dbReference type="RefSeq" id="WP_245786944.1">
    <property type="nucleotide sequence ID" value="NZ_FOKK01000038.1"/>
</dbReference>
<evidence type="ECO:0000313" key="3">
    <source>
        <dbReference type="EMBL" id="SFB61711.1"/>
    </source>
</evidence>
<organism evidence="3 4">
    <name type="scientific">Algoriphagus aquimarinus</name>
    <dbReference type="NCBI Taxonomy" id="237018"/>
    <lineage>
        <taxon>Bacteria</taxon>
        <taxon>Pseudomonadati</taxon>
        <taxon>Bacteroidota</taxon>
        <taxon>Cytophagia</taxon>
        <taxon>Cytophagales</taxon>
        <taxon>Cyclobacteriaceae</taxon>
        <taxon>Algoriphagus</taxon>
    </lineage>
</organism>
<dbReference type="STRING" id="237018.SAMN04489723_1382"/>
<accession>A0A1I1CG88</accession>
<dbReference type="SUPFAM" id="SSF53807">
    <property type="entry name" value="Helical backbone' metal receptor"/>
    <property type="match status" value="1"/>
</dbReference>
<dbReference type="Pfam" id="PF01497">
    <property type="entry name" value="Peripla_BP_2"/>
    <property type="match status" value="1"/>
</dbReference>
<feature type="domain" description="Fe/B12 periplasmic-binding" evidence="2">
    <location>
        <begin position="33"/>
        <end position="266"/>
    </location>
</feature>
<dbReference type="InterPro" id="IPR054828">
    <property type="entry name" value="Vit_B12_bind_prot"/>
</dbReference>
<dbReference type="InterPro" id="IPR050902">
    <property type="entry name" value="ABC_Transporter_SBP"/>
</dbReference>
<evidence type="ECO:0000256" key="1">
    <source>
        <dbReference type="ARBA" id="ARBA00022729"/>
    </source>
</evidence>
<gene>
    <name evidence="3" type="ORF">SAMN04489723_1382</name>
</gene>
<keyword evidence="1" id="KW-0732">Signal</keyword>
<reference evidence="3 4" key="1">
    <citation type="submission" date="2016-10" db="EMBL/GenBank/DDBJ databases">
        <authorList>
            <person name="de Groot N.N."/>
        </authorList>
    </citation>
    <scope>NUCLEOTIDE SEQUENCE [LARGE SCALE GENOMIC DNA]</scope>
    <source>
        <strain evidence="3 4">DSM 23399</strain>
    </source>
</reference>
<dbReference type="PANTHER" id="PTHR30535">
    <property type="entry name" value="VITAMIN B12-BINDING PROTEIN"/>
    <property type="match status" value="1"/>
</dbReference>
<evidence type="ECO:0000313" key="4">
    <source>
        <dbReference type="Proteomes" id="UP000198790"/>
    </source>
</evidence>
<dbReference type="NCBIfam" id="NF038402">
    <property type="entry name" value="TroA_like"/>
    <property type="match status" value="1"/>
</dbReference>
<proteinExistence type="predicted"/>
<dbReference type="AlphaFoldDB" id="A0A1I1CG88"/>
<dbReference type="Gene3D" id="3.40.50.1980">
    <property type="entry name" value="Nitrogenase molybdenum iron protein domain"/>
    <property type="match status" value="2"/>
</dbReference>
<keyword evidence="4" id="KW-1185">Reference proteome</keyword>
<dbReference type="PROSITE" id="PS50983">
    <property type="entry name" value="FE_B12_PBP"/>
    <property type="match status" value="1"/>
</dbReference>
<protein>
    <submittedName>
        <fullName evidence="3">ABC-type Fe3+-hydroxamate transport system, substrate-binding protein</fullName>
    </submittedName>
</protein>
<dbReference type="EMBL" id="FOKK01000038">
    <property type="protein sequence ID" value="SFB61711.1"/>
    <property type="molecule type" value="Genomic_DNA"/>
</dbReference>
<sequence length="266" mass="30333">MRPTGMMTVGRSFDMEYLDQLNRSIFIENPPQRIISLVPSQTELLVDLGLEERIVGVTKFCVHPKGLKKRKTLVGGTKNYRMEVIESLKPDLIIGNKEENKQEGIEGLMGKFPVWMSDIYTLKDSLDMIGSFGEMLGVEERAEDMVKQLNSDFALPLSKKGTAIYLIWKDPIMVAGADTFINEMLDFAGFDNLIQTSRYPQLTNEDLINLNPDHLLLSSEPFPFKESHIQSFHLHLPKTKIRLVDGEIFSWYGSRLLRAKGYCENL</sequence>
<dbReference type="Proteomes" id="UP000198790">
    <property type="component" value="Unassembled WGS sequence"/>
</dbReference>
<dbReference type="PANTHER" id="PTHR30535:SF35">
    <property type="entry name" value="PERIPLASMIC BINDING PROTEIN"/>
    <property type="match status" value="1"/>
</dbReference>
<evidence type="ECO:0000259" key="2">
    <source>
        <dbReference type="PROSITE" id="PS50983"/>
    </source>
</evidence>
<name>A0A1I1CG88_9BACT</name>